<evidence type="ECO:0000313" key="1">
    <source>
        <dbReference type="EMBL" id="GBP85708.1"/>
    </source>
</evidence>
<dbReference type="Proteomes" id="UP000299102">
    <property type="component" value="Unassembled WGS sequence"/>
</dbReference>
<evidence type="ECO:0000313" key="2">
    <source>
        <dbReference type="Proteomes" id="UP000299102"/>
    </source>
</evidence>
<sequence length="170" mass="18758">MEEITPNLKAYWAVVKALKSDVVGLDNPSTNIIFYISVKYPNPSACIRDVADVVRARGTRYSPHPSFFFSRPDVSTSGSALISASNNVDINADADAQIHAEAPQLRMRMKISSTSLTEDFGLRVYHDDPMSFEGRYIITIFDADTMTTSGTGDGLMCSPRYSTTYETLPL</sequence>
<dbReference type="EMBL" id="BGZK01001754">
    <property type="protein sequence ID" value="GBP85708.1"/>
    <property type="molecule type" value="Genomic_DNA"/>
</dbReference>
<organism evidence="1 2">
    <name type="scientific">Eumeta variegata</name>
    <name type="common">Bagworm moth</name>
    <name type="synonym">Eumeta japonica</name>
    <dbReference type="NCBI Taxonomy" id="151549"/>
    <lineage>
        <taxon>Eukaryota</taxon>
        <taxon>Metazoa</taxon>
        <taxon>Ecdysozoa</taxon>
        <taxon>Arthropoda</taxon>
        <taxon>Hexapoda</taxon>
        <taxon>Insecta</taxon>
        <taxon>Pterygota</taxon>
        <taxon>Neoptera</taxon>
        <taxon>Endopterygota</taxon>
        <taxon>Lepidoptera</taxon>
        <taxon>Glossata</taxon>
        <taxon>Ditrysia</taxon>
        <taxon>Tineoidea</taxon>
        <taxon>Psychidae</taxon>
        <taxon>Oiketicinae</taxon>
        <taxon>Eumeta</taxon>
    </lineage>
</organism>
<accession>A0A4C1ZD79</accession>
<proteinExistence type="predicted"/>
<protein>
    <submittedName>
        <fullName evidence="1">Uncharacterized protein</fullName>
    </submittedName>
</protein>
<dbReference type="AlphaFoldDB" id="A0A4C1ZD79"/>
<keyword evidence="2" id="KW-1185">Reference proteome</keyword>
<reference evidence="1 2" key="1">
    <citation type="journal article" date="2019" name="Commun. Biol.">
        <title>The bagworm genome reveals a unique fibroin gene that provides high tensile strength.</title>
        <authorList>
            <person name="Kono N."/>
            <person name="Nakamura H."/>
            <person name="Ohtoshi R."/>
            <person name="Tomita M."/>
            <person name="Numata K."/>
            <person name="Arakawa K."/>
        </authorList>
    </citation>
    <scope>NUCLEOTIDE SEQUENCE [LARGE SCALE GENOMIC DNA]</scope>
</reference>
<comment type="caution">
    <text evidence="1">The sequence shown here is derived from an EMBL/GenBank/DDBJ whole genome shotgun (WGS) entry which is preliminary data.</text>
</comment>
<gene>
    <name evidence="1" type="ORF">EVAR_58751_1</name>
</gene>
<name>A0A4C1ZD79_EUMVA</name>